<dbReference type="InterPro" id="IPR008258">
    <property type="entry name" value="Transglycosylase_SLT_dom_1"/>
</dbReference>
<dbReference type="InterPro" id="IPR037061">
    <property type="entry name" value="Lytic_TGlycoase_superhlx_L_sf"/>
</dbReference>
<evidence type="ECO:0000259" key="4">
    <source>
        <dbReference type="Pfam" id="PF01464"/>
    </source>
</evidence>
<dbReference type="SUPFAM" id="SSF48435">
    <property type="entry name" value="Bacterial muramidases"/>
    <property type="match status" value="1"/>
</dbReference>
<feature type="domain" description="Lytic transglycosylase superhelical linker" evidence="5">
    <location>
        <begin position="416"/>
        <end position="481"/>
    </location>
</feature>
<keyword evidence="7" id="KW-1185">Reference proteome</keyword>
<dbReference type="HOGENOM" id="CLU_019016_0_1_6"/>
<accession>Q0A8W0</accession>
<dbReference type="KEGG" id="aeh:Mlg_1378"/>
<feature type="signal peptide" evidence="3">
    <location>
        <begin position="1"/>
        <end position="27"/>
    </location>
</feature>
<dbReference type="InterPro" id="IPR008939">
    <property type="entry name" value="Lytic_TGlycosylase_superhlx_U"/>
</dbReference>
<dbReference type="PANTHER" id="PTHR37423:SF5">
    <property type="entry name" value="SOLUBLE LYTIC MUREIN TRANSGLYCOSYLASE"/>
    <property type="match status" value="1"/>
</dbReference>
<evidence type="ECO:0000256" key="1">
    <source>
        <dbReference type="ARBA" id="ARBA00007734"/>
    </source>
</evidence>
<dbReference type="Proteomes" id="UP000001962">
    <property type="component" value="Chromosome"/>
</dbReference>
<reference evidence="7" key="1">
    <citation type="submission" date="2006-08" db="EMBL/GenBank/DDBJ databases">
        <title>Complete sequence of Alkalilimnicola ehrilichei MLHE-1.</title>
        <authorList>
            <person name="Copeland A."/>
            <person name="Lucas S."/>
            <person name="Lapidus A."/>
            <person name="Barry K."/>
            <person name="Detter J.C."/>
            <person name="Glavina del Rio T."/>
            <person name="Hammon N."/>
            <person name="Israni S."/>
            <person name="Dalin E."/>
            <person name="Tice H."/>
            <person name="Pitluck S."/>
            <person name="Sims D."/>
            <person name="Brettin T."/>
            <person name="Bruce D."/>
            <person name="Han C."/>
            <person name="Tapia R."/>
            <person name="Gilna P."/>
            <person name="Schmutz J."/>
            <person name="Larimer F."/>
            <person name="Land M."/>
            <person name="Hauser L."/>
            <person name="Kyrpides N."/>
            <person name="Mikhailova N."/>
            <person name="Oremland R.S."/>
            <person name="Hoeft S.E."/>
            <person name="Switzer-Blum J."/>
            <person name="Kulp T."/>
            <person name="King G."/>
            <person name="Tabita R."/>
            <person name="Witte B."/>
            <person name="Santini J.M."/>
            <person name="Basu P."/>
            <person name="Hollibaugh J.T."/>
            <person name="Xie G."/>
            <person name="Stolz J.F."/>
            <person name="Richardson P."/>
        </authorList>
    </citation>
    <scope>NUCLEOTIDE SEQUENCE [LARGE SCALE GENOMIC DNA]</scope>
    <source>
        <strain evidence="7">ATCC BAA-1101 / DSM 17681 / MLHE-1</strain>
    </source>
</reference>
<feature type="domain" description="Transglycosylase SLT" evidence="4">
    <location>
        <begin position="498"/>
        <end position="606"/>
    </location>
</feature>
<protein>
    <submittedName>
        <fullName evidence="6">Lytic transglycosylase, catalytic</fullName>
    </submittedName>
</protein>
<name>Q0A8W0_ALKEH</name>
<dbReference type="AlphaFoldDB" id="Q0A8W0"/>
<dbReference type="Pfam" id="PF14718">
    <property type="entry name" value="SLT_L"/>
    <property type="match status" value="1"/>
</dbReference>
<proteinExistence type="inferred from homology"/>
<dbReference type="GO" id="GO:0042597">
    <property type="term" value="C:periplasmic space"/>
    <property type="evidence" value="ECO:0007669"/>
    <property type="project" value="InterPro"/>
</dbReference>
<dbReference type="SUPFAM" id="SSF53955">
    <property type="entry name" value="Lysozyme-like"/>
    <property type="match status" value="1"/>
</dbReference>
<evidence type="ECO:0000313" key="6">
    <source>
        <dbReference type="EMBL" id="ABI56727.1"/>
    </source>
</evidence>
<evidence type="ECO:0000259" key="5">
    <source>
        <dbReference type="Pfam" id="PF14718"/>
    </source>
</evidence>
<keyword evidence="2 3" id="KW-0732">Signal</keyword>
<dbReference type="CDD" id="cd13401">
    <property type="entry name" value="Slt70-like"/>
    <property type="match status" value="1"/>
</dbReference>
<dbReference type="CAZy" id="GH23">
    <property type="family name" value="Glycoside Hydrolase Family 23"/>
</dbReference>
<dbReference type="GO" id="GO:0004553">
    <property type="term" value="F:hydrolase activity, hydrolyzing O-glycosyl compounds"/>
    <property type="evidence" value="ECO:0007669"/>
    <property type="project" value="InterPro"/>
</dbReference>
<sequence length="661" mass="74521">MAATWYKGLLCSLLLAIGAVIAGPAPAAADDEAEYREQRERFQEAWKRLVSGREVDLAAVTSRLGDYPLVPYLHYRDLRNRLDNARAAEVQAYLDRYDLPVNGFLRRAWLHQRADAGDWQGFIAAYDPGQTDTALECHYLEAQARTIGLDTHWLDEARALWTVGHSQPDTCDPVFDRLYERGVLRSDDAWARIDKAMENGELGLARFIARRLLSGDERALFDAWARLHEQPERLLDDPTIPSGGERGRTILAHALTRLGIRDPDEGWAALQQVAEEGPLSQERVHELARHIALRAAYGHRDSAADYLDRLPAAAVDDEVRLWRARVALGREDWRGLQRAIADLPAEEGARDTWRYWDARADLALGRLQEGQQALAELAERRSYYGFLAADHGLHDYPLPRRGTRQPAASLAAIEALADHPGLKRAHEFFRLGMWPEARREWREALTRLPPPEQEAAAELAHRWGWHDRAIFTAHQAGLHDAVDLRFPTPFRDRVEYHAREAGLDPAFVFAIIRKESAFMQDARSHAGALGLMQVMPATGRAVSRRQGRALPSTYSLLDPEVSLRVGTAYLAEMLARYDGNPVLAAAAYNAGPRHVDRWFEAAPDASPDVWVERITFRETRGYVKDVLAWTSIFSWQLGREPVRVASMMRGGALFAELDDEG</sequence>
<dbReference type="PANTHER" id="PTHR37423">
    <property type="entry name" value="SOLUBLE LYTIC MUREIN TRANSGLYCOSYLASE-RELATED"/>
    <property type="match status" value="1"/>
</dbReference>
<evidence type="ECO:0000256" key="2">
    <source>
        <dbReference type="ARBA" id="ARBA00022729"/>
    </source>
</evidence>
<dbReference type="Pfam" id="PF01464">
    <property type="entry name" value="SLT"/>
    <property type="match status" value="1"/>
</dbReference>
<evidence type="ECO:0000313" key="7">
    <source>
        <dbReference type="Proteomes" id="UP000001962"/>
    </source>
</evidence>
<evidence type="ECO:0000256" key="3">
    <source>
        <dbReference type="SAM" id="SignalP"/>
    </source>
</evidence>
<dbReference type="InterPro" id="IPR023346">
    <property type="entry name" value="Lysozyme-like_dom_sf"/>
</dbReference>
<dbReference type="Gene3D" id="1.10.530.10">
    <property type="match status" value="1"/>
</dbReference>
<dbReference type="Gene3D" id="1.25.20.10">
    <property type="entry name" value="Bacterial muramidases"/>
    <property type="match status" value="1"/>
</dbReference>
<comment type="similarity">
    <text evidence="1">Belongs to the transglycosylase Slt family.</text>
</comment>
<organism evidence="6 7">
    <name type="scientific">Alkalilimnicola ehrlichii (strain ATCC BAA-1101 / DSM 17681 / MLHE-1)</name>
    <dbReference type="NCBI Taxonomy" id="187272"/>
    <lineage>
        <taxon>Bacteria</taxon>
        <taxon>Pseudomonadati</taxon>
        <taxon>Pseudomonadota</taxon>
        <taxon>Gammaproteobacteria</taxon>
        <taxon>Chromatiales</taxon>
        <taxon>Ectothiorhodospiraceae</taxon>
        <taxon>Alkalilimnicola</taxon>
    </lineage>
</organism>
<dbReference type="RefSeq" id="WP_011629122.1">
    <property type="nucleotide sequence ID" value="NC_008340.1"/>
</dbReference>
<feature type="chain" id="PRO_5004167870" evidence="3">
    <location>
        <begin position="28"/>
        <end position="661"/>
    </location>
</feature>
<dbReference type="EMBL" id="CP000453">
    <property type="protein sequence ID" value="ABI56727.1"/>
    <property type="molecule type" value="Genomic_DNA"/>
</dbReference>
<dbReference type="InterPro" id="IPR012289">
    <property type="entry name" value="Lytic_TGlycosylase_superhlx_L"/>
</dbReference>
<dbReference type="eggNOG" id="COG0741">
    <property type="taxonomic scope" value="Bacteria"/>
</dbReference>
<gene>
    <name evidence="6" type="ordered locus">Mlg_1378</name>
</gene>
<dbReference type="Gene3D" id="1.10.1240.20">
    <property type="entry name" value="Lytic transglycosylase, superhelical linker domain"/>
    <property type="match status" value="1"/>
</dbReference>